<comment type="catalytic activity">
    <reaction evidence="6 7">
        <text>Hydrolysis of proteins to small peptides in the presence of ATP and magnesium. alpha-casein is the usual test substrate. In the absence of ATP, only oligopeptides shorter than five residues are hydrolyzed (such as succinyl-Leu-Tyr-|-NHMec, and Leu-Tyr-Leu-|-Tyr-Trp, in which cleavage of the -Tyr-|-Leu- and -Tyr-|-Trp bonds also occurs).</text>
        <dbReference type="EC" id="3.4.21.92"/>
    </reaction>
</comment>
<evidence type="ECO:0000256" key="2">
    <source>
        <dbReference type="ARBA" id="ARBA00022490"/>
    </source>
</evidence>
<dbReference type="Proteomes" id="UP000253594">
    <property type="component" value="Unassembled WGS sequence"/>
</dbReference>
<dbReference type="PROSITE" id="PS00382">
    <property type="entry name" value="CLP_PROTEASE_HIS"/>
    <property type="match status" value="1"/>
</dbReference>
<name>A0A367M5U1_PSEAI</name>
<feature type="non-terminal residue" evidence="9">
    <location>
        <position position="1"/>
    </location>
</feature>
<sequence>GSGSVASAGALIYAAADKENRYSLPNTRFLLHQPSGGIQGPASNIEIYRREIVRMKERLDRIFAEATGQTPEKISADTERDFWLNAEEAVQYGLVNKIIVSEREITLPGQ</sequence>
<evidence type="ECO:0000256" key="5">
    <source>
        <dbReference type="ARBA" id="ARBA00022825"/>
    </source>
</evidence>
<dbReference type="InterPro" id="IPR029045">
    <property type="entry name" value="ClpP/crotonase-like_dom_sf"/>
</dbReference>
<keyword evidence="3 9" id="KW-0645">Protease</keyword>
<dbReference type="AlphaFoldDB" id="A0A367M5U1"/>
<dbReference type="GO" id="GO:0051117">
    <property type="term" value="F:ATPase binding"/>
    <property type="evidence" value="ECO:0007669"/>
    <property type="project" value="TreeGrafter"/>
</dbReference>
<comment type="similarity">
    <text evidence="1 8">Belongs to the peptidase S14 family.</text>
</comment>
<keyword evidence="5" id="KW-0720">Serine protease</keyword>
<keyword evidence="2" id="KW-0963">Cytoplasm</keyword>
<dbReference type="InterPro" id="IPR001907">
    <property type="entry name" value="ClpP"/>
</dbReference>
<dbReference type="SUPFAM" id="SSF52096">
    <property type="entry name" value="ClpP/crotonase"/>
    <property type="match status" value="1"/>
</dbReference>
<evidence type="ECO:0000313" key="9">
    <source>
        <dbReference type="EMBL" id="RCI72774.1"/>
    </source>
</evidence>
<reference evidence="9 10" key="1">
    <citation type="submission" date="2018-07" db="EMBL/GenBank/DDBJ databases">
        <title>Mechanisms of high-level aminoglycoside resistance among Gram-negative pathogens in Brazil.</title>
        <authorList>
            <person name="Ballaben A.S."/>
            <person name="Darini A.L.C."/>
            <person name="Doi Y."/>
        </authorList>
    </citation>
    <scope>NUCLEOTIDE SEQUENCE [LARGE SCALE GENOMIC DNA]</scope>
    <source>
        <strain evidence="9 10">B2-305</strain>
    </source>
</reference>
<keyword evidence="4" id="KW-0378">Hydrolase</keyword>
<feature type="active site" evidence="7">
    <location>
        <position position="32"/>
    </location>
</feature>
<dbReference type="PANTHER" id="PTHR10381">
    <property type="entry name" value="ATP-DEPENDENT CLP PROTEASE PROTEOLYTIC SUBUNIT"/>
    <property type="match status" value="1"/>
</dbReference>
<evidence type="ECO:0000256" key="4">
    <source>
        <dbReference type="ARBA" id="ARBA00022801"/>
    </source>
</evidence>
<evidence type="ECO:0000256" key="8">
    <source>
        <dbReference type="RuleBase" id="RU003567"/>
    </source>
</evidence>
<evidence type="ECO:0000313" key="10">
    <source>
        <dbReference type="Proteomes" id="UP000253594"/>
    </source>
</evidence>
<accession>A0A367M5U1</accession>
<comment type="caution">
    <text evidence="9">The sequence shown here is derived from an EMBL/GenBank/DDBJ whole genome shotgun (WGS) entry which is preliminary data.</text>
</comment>
<dbReference type="CDD" id="cd07017">
    <property type="entry name" value="S14_ClpP_2"/>
    <property type="match status" value="1"/>
</dbReference>
<dbReference type="GO" id="GO:0006515">
    <property type="term" value="P:protein quality control for misfolded or incompletely synthesized proteins"/>
    <property type="evidence" value="ECO:0007669"/>
    <property type="project" value="TreeGrafter"/>
</dbReference>
<dbReference type="InterPro" id="IPR023562">
    <property type="entry name" value="ClpP/TepA"/>
</dbReference>
<protein>
    <recommendedName>
        <fullName evidence="8">ATP-dependent Clp protease proteolytic subunit</fullName>
    </recommendedName>
</protein>
<dbReference type="Gene3D" id="3.90.226.10">
    <property type="entry name" value="2-enoyl-CoA Hydratase, Chain A, domain 1"/>
    <property type="match status" value="1"/>
</dbReference>
<dbReference type="PRINTS" id="PR00127">
    <property type="entry name" value="CLPPROTEASEP"/>
</dbReference>
<dbReference type="GO" id="GO:0009368">
    <property type="term" value="C:endopeptidase Clp complex"/>
    <property type="evidence" value="ECO:0007669"/>
    <property type="project" value="TreeGrafter"/>
</dbReference>
<proteinExistence type="inferred from homology"/>
<evidence type="ECO:0000256" key="7">
    <source>
        <dbReference type="PROSITE-ProRule" id="PRU10086"/>
    </source>
</evidence>
<dbReference type="GO" id="GO:0004176">
    <property type="term" value="F:ATP-dependent peptidase activity"/>
    <property type="evidence" value="ECO:0007669"/>
    <property type="project" value="InterPro"/>
</dbReference>
<evidence type="ECO:0000256" key="3">
    <source>
        <dbReference type="ARBA" id="ARBA00022670"/>
    </source>
</evidence>
<dbReference type="GO" id="GO:0004252">
    <property type="term" value="F:serine-type endopeptidase activity"/>
    <property type="evidence" value="ECO:0007669"/>
    <property type="project" value="UniProtKB-EC"/>
</dbReference>
<dbReference type="PANTHER" id="PTHR10381:SF70">
    <property type="entry name" value="ATP-DEPENDENT CLP PROTEASE PROTEOLYTIC SUBUNIT"/>
    <property type="match status" value="1"/>
</dbReference>
<evidence type="ECO:0000256" key="6">
    <source>
        <dbReference type="ARBA" id="ARBA00034021"/>
    </source>
</evidence>
<dbReference type="Pfam" id="PF00574">
    <property type="entry name" value="CLP_protease"/>
    <property type="match status" value="1"/>
</dbReference>
<dbReference type="EMBL" id="QORE01000826">
    <property type="protein sequence ID" value="RCI72774.1"/>
    <property type="molecule type" value="Genomic_DNA"/>
</dbReference>
<evidence type="ECO:0000256" key="1">
    <source>
        <dbReference type="ARBA" id="ARBA00007039"/>
    </source>
</evidence>
<gene>
    <name evidence="9" type="ORF">DT376_21940</name>
</gene>
<dbReference type="InterPro" id="IPR033135">
    <property type="entry name" value="ClpP_His_AS"/>
</dbReference>
<organism evidence="9 10">
    <name type="scientific">Pseudomonas aeruginosa</name>
    <dbReference type="NCBI Taxonomy" id="287"/>
    <lineage>
        <taxon>Bacteria</taxon>
        <taxon>Pseudomonadati</taxon>
        <taxon>Pseudomonadota</taxon>
        <taxon>Gammaproteobacteria</taxon>
        <taxon>Pseudomonadales</taxon>
        <taxon>Pseudomonadaceae</taxon>
        <taxon>Pseudomonas</taxon>
    </lineage>
</organism>